<sequence>MKQSMDTIFILGNKEKFDKRSHRVLWEKFRIDYLVVGKVQDRLLRETKLDLTQCVNICKAAELAEAQSKQLSEETNVNMKQTPISKASVENGVYFIGRIVRHLGRCVEIAENITIFKASVENGVYFIGRIVRHLGRCVEIAENITILRRCVCRYKKTNFIEECEEEEEEIAENITILRRCVCRYKKTNFIEECEEEEEGAATDLFVGVIETNTKQVNSVKEWVQKIKIKGSEIECKVDTGAEVNILNMKTVKRLNAKVRTSKIKLKGYNGSDFKHENS</sequence>
<gene>
    <name evidence="1" type="ORF">QE152_g4143</name>
</gene>
<dbReference type="AlphaFoldDB" id="A0AAW1N3F4"/>
<dbReference type="InterPro" id="IPR021109">
    <property type="entry name" value="Peptidase_aspartic_dom_sf"/>
</dbReference>
<dbReference type="EMBL" id="JASPKY010000019">
    <property type="protein sequence ID" value="KAK9752502.1"/>
    <property type="molecule type" value="Genomic_DNA"/>
</dbReference>
<dbReference type="Proteomes" id="UP001458880">
    <property type="component" value="Unassembled WGS sequence"/>
</dbReference>
<evidence type="ECO:0000313" key="2">
    <source>
        <dbReference type="Proteomes" id="UP001458880"/>
    </source>
</evidence>
<keyword evidence="2" id="KW-1185">Reference proteome</keyword>
<protein>
    <recommendedName>
        <fullName evidence="3">Polyprotein</fullName>
    </recommendedName>
</protein>
<comment type="caution">
    <text evidence="1">The sequence shown here is derived from an EMBL/GenBank/DDBJ whole genome shotgun (WGS) entry which is preliminary data.</text>
</comment>
<evidence type="ECO:0000313" key="1">
    <source>
        <dbReference type="EMBL" id="KAK9752502.1"/>
    </source>
</evidence>
<accession>A0AAW1N3F4</accession>
<dbReference type="Gene3D" id="2.40.70.10">
    <property type="entry name" value="Acid Proteases"/>
    <property type="match status" value="1"/>
</dbReference>
<organism evidence="1 2">
    <name type="scientific">Popillia japonica</name>
    <name type="common">Japanese beetle</name>
    <dbReference type="NCBI Taxonomy" id="7064"/>
    <lineage>
        <taxon>Eukaryota</taxon>
        <taxon>Metazoa</taxon>
        <taxon>Ecdysozoa</taxon>
        <taxon>Arthropoda</taxon>
        <taxon>Hexapoda</taxon>
        <taxon>Insecta</taxon>
        <taxon>Pterygota</taxon>
        <taxon>Neoptera</taxon>
        <taxon>Endopterygota</taxon>
        <taxon>Coleoptera</taxon>
        <taxon>Polyphaga</taxon>
        <taxon>Scarabaeiformia</taxon>
        <taxon>Scarabaeidae</taxon>
        <taxon>Rutelinae</taxon>
        <taxon>Popillia</taxon>
    </lineage>
</organism>
<evidence type="ECO:0008006" key="3">
    <source>
        <dbReference type="Google" id="ProtNLM"/>
    </source>
</evidence>
<dbReference type="SUPFAM" id="SSF50630">
    <property type="entry name" value="Acid proteases"/>
    <property type="match status" value="1"/>
</dbReference>
<proteinExistence type="predicted"/>
<name>A0AAW1N3F4_POPJA</name>
<reference evidence="1 2" key="1">
    <citation type="journal article" date="2024" name="BMC Genomics">
        <title>De novo assembly and annotation of Popillia japonica's genome with initial clues to its potential as an invasive pest.</title>
        <authorList>
            <person name="Cucini C."/>
            <person name="Boschi S."/>
            <person name="Funari R."/>
            <person name="Cardaioli E."/>
            <person name="Iannotti N."/>
            <person name="Marturano G."/>
            <person name="Paoli F."/>
            <person name="Bruttini M."/>
            <person name="Carapelli A."/>
            <person name="Frati F."/>
            <person name="Nardi F."/>
        </authorList>
    </citation>
    <scope>NUCLEOTIDE SEQUENCE [LARGE SCALE GENOMIC DNA]</scope>
    <source>
        <strain evidence="1">DMR45628</strain>
    </source>
</reference>